<sequence length="175" mass="20899">MYIAAKSQFQKVTWKNLVLGDVTIPRHLFILWLALNQRLATVDRLAKWKIDVPKECVETLDHLFFECAYARSIWAALVGWLKEKHNVGSREQELKWLIKRTNNNRPRAQVLTFLFAATIYYTWMERNKRRFQNQCITYEEKVREIALQLHIKGQNMSKWKSMLEQLNRYPSGNNV</sequence>
<dbReference type="Pfam" id="PF13966">
    <property type="entry name" value="zf-RVT"/>
    <property type="match status" value="1"/>
</dbReference>
<gene>
    <name evidence="3" type="primary">LOC104236167</name>
</gene>
<feature type="domain" description="Reverse transcriptase zinc-binding" evidence="1">
    <location>
        <begin position="2"/>
        <end position="74"/>
    </location>
</feature>
<reference evidence="3" key="2">
    <citation type="submission" date="2025-08" db="UniProtKB">
        <authorList>
            <consortium name="RefSeq"/>
        </authorList>
    </citation>
    <scope>IDENTIFICATION</scope>
    <source>
        <tissue evidence="3">Leaf</tissue>
    </source>
</reference>
<protein>
    <submittedName>
        <fullName evidence="3">Uncharacterized protein LOC104236167</fullName>
    </submittedName>
</protein>
<accession>A0A1U7XFB4</accession>
<dbReference type="PANTHER" id="PTHR33116">
    <property type="entry name" value="REVERSE TRANSCRIPTASE ZINC-BINDING DOMAIN-CONTAINING PROTEIN-RELATED-RELATED"/>
    <property type="match status" value="1"/>
</dbReference>
<organism evidence="2 3">
    <name type="scientific">Nicotiana sylvestris</name>
    <name type="common">Wood tobacco</name>
    <name type="synonym">South American tobacco</name>
    <dbReference type="NCBI Taxonomy" id="4096"/>
    <lineage>
        <taxon>Eukaryota</taxon>
        <taxon>Viridiplantae</taxon>
        <taxon>Streptophyta</taxon>
        <taxon>Embryophyta</taxon>
        <taxon>Tracheophyta</taxon>
        <taxon>Spermatophyta</taxon>
        <taxon>Magnoliopsida</taxon>
        <taxon>eudicotyledons</taxon>
        <taxon>Gunneridae</taxon>
        <taxon>Pentapetalae</taxon>
        <taxon>asterids</taxon>
        <taxon>lamiids</taxon>
        <taxon>Solanales</taxon>
        <taxon>Solanaceae</taxon>
        <taxon>Nicotianoideae</taxon>
        <taxon>Nicotianeae</taxon>
        <taxon>Nicotiana</taxon>
    </lineage>
</organism>
<dbReference type="KEGG" id="nsy:104236167"/>
<dbReference type="AlphaFoldDB" id="A0A1U7XFB4"/>
<dbReference type="GeneID" id="104236167"/>
<reference evidence="2" key="1">
    <citation type="journal article" date="2013" name="Genome Biol.">
        <title>Reference genomes and transcriptomes of Nicotiana sylvestris and Nicotiana tomentosiformis.</title>
        <authorList>
            <person name="Sierro N."/>
            <person name="Battey J.N."/>
            <person name="Ouadi S."/>
            <person name="Bovet L."/>
            <person name="Goepfert S."/>
            <person name="Bakaher N."/>
            <person name="Peitsch M.C."/>
            <person name="Ivanov N.V."/>
        </authorList>
    </citation>
    <scope>NUCLEOTIDE SEQUENCE [LARGE SCALE GENOMIC DNA]</scope>
</reference>
<evidence type="ECO:0000313" key="2">
    <source>
        <dbReference type="Proteomes" id="UP000189701"/>
    </source>
</evidence>
<keyword evidence="2" id="KW-1185">Reference proteome</keyword>
<dbReference type="RefSeq" id="XP_009788346.1">
    <property type="nucleotide sequence ID" value="XM_009790044.1"/>
</dbReference>
<dbReference type="OrthoDB" id="1938430at2759"/>
<proteinExistence type="predicted"/>
<dbReference type="InterPro" id="IPR026960">
    <property type="entry name" value="RVT-Znf"/>
</dbReference>
<name>A0A1U7XFB4_NICSY</name>
<evidence type="ECO:0000259" key="1">
    <source>
        <dbReference type="Pfam" id="PF13966"/>
    </source>
</evidence>
<dbReference type="PANTHER" id="PTHR33116:SF66">
    <property type="entry name" value="REVERSE TRANSCRIPTASE ZINC-BINDING DOMAIN-CONTAINING PROTEIN"/>
    <property type="match status" value="1"/>
</dbReference>
<dbReference type="eggNOG" id="KOG1075">
    <property type="taxonomic scope" value="Eukaryota"/>
</dbReference>
<dbReference type="Proteomes" id="UP000189701">
    <property type="component" value="Unplaced"/>
</dbReference>
<evidence type="ECO:0000313" key="3">
    <source>
        <dbReference type="RefSeq" id="XP_009788346.1"/>
    </source>
</evidence>